<dbReference type="Gene3D" id="2.40.70.10">
    <property type="entry name" value="Acid Proteases"/>
    <property type="match status" value="2"/>
</dbReference>
<dbReference type="Pfam" id="PF14541">
    <property type="entry name" value="TAXi_C"/>
    <property type="match status" value="1"/>
</dbReference>
<dbReference type="AlphaFoldDB" id="A0AAV4I703"/>
<dbReference type="Pfam" id="PF00026">
    <property type="entry name" value="Asp"/>
    <property type="match status" value="1"/>
</dbReference>
<protein>
    <submittedName>
        <fullName evidence="10">Beta-secretase 1</fullName>
    </submittedName>
</protein>
<dbReference type="InterPro" id="IPR021109">
    <property type="entry name" value="Peptidase_aspartic_dom_sf"/>
</dbReference>
<evidence type="ECO:0000259" key="8">
    <source>
        <dbReference type="Pfam" id="PF00026"/>
    </source>
</evidence>
<evidence type="ECO:0000256" key="2">
    <source>
        <dbReference type="ARBA" id="ARBA00022670"/>
    </source>
</evidence>
<keyword evidence="7" id="KW-1133">Transmembrane helix</keyword>
<evidence type="ECO:0000256" key="1">
    <source>
        <dbReference type="ARBA" id="ARBA00007447"/>
    </source>
</evidence>
<dbReference type="Proteomes" id="UP000762676">
    <property type="component" value="Unassembled WGS sequence"/>
</dbReference>
<keyword evidence="3" id="KW-0732">Signal</keyword>
<evidence type="ECO:0000256" key="6">
    <source>
        <dbReference type="ARBA" id="ARBA00023145"/>
    </source>
</evidence>
<feature type="domain" description="Peptidase A1" evidence="8">
    <location>
        <begin position="91"/>
        <end position="132"/>
    </location>
</feature>
<keyword evidence="2" id="KW-0645">Protease</keyword>
<dbReference type="InterPro" id="IPR033121">
    <property type="entry name" value="PEPTIDASE_A1"/>
</dbReference>
<dbReference type="EMBL" id="BMAT01002306">
    <property type="protein sequence ID" value="GFS04431.1"/>
    <property type="molecule type" value="Genomic_DNA"/>
</dbReference>
<feature type="domain" description="Xylanase inhibitor C-terminal" evidence="9">
    <location>
        <begin position="17"/>
        <end position="72"/>
    </location>
</feature>
<evidence type="ECO:0000256" key="3">
    <source>
        <dbReference type="ARBA" id="ARBA00022729"/>
    </source>
</evidence>
<keyword evidence="7" id="KW-0812">Transmembrane</keyword>
<comment type="caution">
    <text evidence="10">The sequence shown here is derived from an EMBL/GenBank/DDBJ whole genome shotgun (WGS) entry which is preliminary data.</text>
</comment>
<dbReference type="GO" id="GO:0004190">
    <property type="term" value="F:aspartic-type endopeptidase activity"/>
    <property type="evidence" value="ECO:0007669"/>
    <property type="project" value="UniProtKB-KW"/>
</dbReference>
<accession>A0AAV4I703</accession>
<sequence length="216" mass="24079">MNKSEILYAPIYKTWYYEIVLTDIQVGGSSLQLDCKEYNFDKTIVDSGTTSVRLPTKVFNAVVEAIKSNILHYLRAIEPGPELASQAGLPSTQICVKFGFSPSASGTVLGAVLMEAFYVVFDRSASRIGFGQTTCPLPDPDNPILKHTVKGPFFTDKNLDECAYKKTESAHRAFLIATYVMAGFCIVIILPIIFIFFSWSQRVSRRNKGYEQSFAE</sequence>
<dbReference type="GO" id="GO:0005768">
    <property type="term" value="C:endosome"/>
    <property type="evidence" value="ECO:0007669"/>
    <property type="project" value="TreeGrafter"/>
</dbReference>
<evidence type="ECO:0000256" key="5">
    <source>
        <dbReference type="ARBA" id="ARBA00022801"/>
    </source>
</evidence>
<reference evidence="10 11" key="1">
    <citation type="journal article" date="2021" name="Elife">
        <title>Chloroplast acquisition without the gene transfer in kleptoplastic sea slugs, Plakobranchus ocellatus.</title>
        <authorList>
            <person name="Maeda T."/>
            <person name="Takahashi S."/>
            <person name="Yoshida T."/>
            <person name="Shimamura S."/>
            <person name="Takaki Y."/>
            <person name="Nagai Y."/>
            <person name="Toyoda A."/>
            <person name="Suzuki Y."/>
            <person name="Arimoto A."/>
            <person name="Ishii H."/>
            <person name="Satoh N."/>
            <person name="Nishiyama T."/>
            <person name="Hasebe M."/>
            <person name="Maruyama T."/>
            <person name="Minagawa J."/>
            <person name="Obokata J."/>
            <person name="Shigenobu S."/>
        </authorList>
    </citation>
    <scope>NUCLEOTIDE SEQUENCE [LARGE SCALE GENOMIC DNA]</scope>
</reference>
<keyword evidence="11" id="KW-1185">Reference proteome</keyword>
<dbReference type="PANTHER" id="PTHR47965:SF12">
    <property type="entry name" value="ASPARTIC PROTEINASE 3-RELATED"/>
    <property type="match status" value="1"/>
</dbReference>
<evidence type="ECO:0000259" key="9">
    <source>
        <dbReference type="Pfam" id="PF14541"/>
    </source>
</evidence>
<dbReference type="GO" id="GO:0005802">
    <property type="term" value="C:trans-Golgi network"/>
    <property type="evidence" value="ECO:0007669"/>
    <property type="project" value="TreeGrafter"/>
</dbReference>
<comment type="similarity">
    <text evidence="1">Belongs to the peptidase A1 family.</text>
</comment>
<keyword evidence="6" id="KW-0865">Zymogen</keyword>
<gene>
    <name evidence="10" type="ORF">ElyMa_001175700</name>
</gene>
<evidence type="ECO:0000313" key="11">
    <source>
        <dbReference type="Proteomes" id="UP000762676"/>
    </source>
</evidence>
<keyword evidence="4" id="KW-0064">Aspartyl protease</keyword>
<feature type="transmembrane region" description="Helical" evidence="7">
    <location>
        <begin position="174"/>
        <end position="199"/>
    </location>
</feature>
<dbReference type="InterPro" id="IPR001461">
    <property type="entry name" value="Aspartic_peptidase_A1"/>
</dbReference>
<dbReference type="InterPro" id="IPR032799">
    <property type="entry name" value="TAXi_C"/>
</dbReference>
<evidence type="ECO:0000313" key="10">
    <source>
        <dbReference type="EMBL" id="GFS04431.1"/>
    </source>
</evidence>
<evidence type="ECO:0000256" key="4">
    <source>
        <dbReference type="ARBA" id="ARBA00022750"/>
    </source>
</evidence>
<dbReference type="GO" id="GO:0005886">
    <property type="term" value="C:plasma membrane"/>
    <property type="evidence" value="ECO:0007669"/>
    <property type="project" value="TreeGrafter"/>
</dbReference>
<dbReference type="PANTHER" id="PTHR47965">
    <property type="entry name" value="ASPARTYL PROTEASE-RELATED"/>
    <property type="match status" value="1"/>
</dbReference>
<organism evidence="10 11">
    <name type="scientific">Elysia marginata</name>
    <dbReference type="NCBI Taxonomy" id="1093978"/>
    <lineage>
        <taxon>Eukaryota</taxon>
        <taxon>Metazoa</taxon>
        <taxon>Spiralia</taxon>
        <taxon>Lophotrochozoa</taxon>
        <taxon>Mollusca</taxon>
        <taxon>Gastropoda</taxon>
        <taxon>Heterobranchia</taxon>
        <taxon>Euthyneura</taxon>
        <taxon>Panpulmonata</taxon>
        <taxon>Sacoglossa</taxon>
        <taxon>Placobranchoidea</taxon>
        <taxon>Plakobranchidae</taxon>
        <taxon>Elysia</taxon>
    </lineage>
</organism>
<dbReference type="SUPFAM" id="SSF50630">
    <property type="entry name" value="Acid proteases"/>
    <property type="match status" value="1"/>
</dbReference>
<name>A0AAV4I703_9GAST</name>
<evidence type="ECO:0000256" key="7">
    <source>
        <dbReference type="SAM" id="Phobius"/>
    </source>
</evidence>
<dbReference type="GO" id="GO:0050435">
    <property type="term" value="P:amyloid-beta metabolic process"/>
    <property type="evidence" value="ECO:0007669"/>
    <property type="project" value="TreeGrafter"/>
</dbReference>
<keyword evidence="5" id="KW-0378">Hydrolase</keyword>
<keyword evidence="7" id="KW-0472">Membrane</keyword>
<dbReference type="GO" id="GO:0006509">
    <property type="term" value="P:membrane protein ectodomain proteolysis"/>
    <property type="evidence" value="ECO:0007669"/>
    <property type="project" value="TreeGrafter"/>
</dbReference>
<proteinExistence type="inferred from homology"/>